<name>A0A0N5AVJ0_9BILA</name>
<dbReference type="InterPro" id="IPR050874">
    <property type="entry name" value="Diverse_PLD-related"/>
</dbReference>
<dbReference type="Gene3D" id="3.30.870.10">
    <property type="entry name" value="Endonuclease Chain A"/>
    <property type="match status" value="2"/>
</dbReference>
<feature type="domain" description="PLD phosphodiesterase" evidence="2">
    <location>
        <begin position="435"/>
        <end position="461"/>
    </location>
</feature>
<evidence type="ECO:0000313" key="4">
    <source>
        <dbReference type="WBParaSite" id="SMUV_0000891101-mRNA-1"/>
    </source>
</evidence>
<dbReference type="PROSITE" id="PS50035">
    <property type="entry name" value="PLD"/>
    <property type="match status" value="2"/>
</dbReference>
<evidence type="ECO:0000313" key="3">
    <source>
        <dbReference type="Proteomes" id="UP000046393"/>
    </source>
</evidence>
<evidence type="ECO:0000259" key="2">
    <source>
        <dbReference type="PROSITE" id="PS50035"/>
    </source>
</evidence>
<dbReference type="CDD" id="cd09106">
    <property type="entry name" value="PLDc_vPLD3_4_5_like_1"/>
    <property type="match status" value="1"/>
</dbReference>
<dbReference type="InterPro" id="IPR001736">
    <property type="entry name" value="PLipase_D/transphosphatidylase"/>
</dbReference>
<dbReference type="PANTHER" id="PTHR10185:SF17">
    <property type="entry name" value="GM01519P-RELATED"/>
    <property type="match status" value="1"/>
</dbReference>
<feature type="domain" description="PLD phosphodiesterase" evidence="2">
    <location>
        <begin position="216"/>
        <end position="243"/>
    </location>
</feature>
<dbReference type="SMART" id="SM00155">
    <property type="entry name" value="PLDc"/>
    <property type="match status" value="2"/>
</dbReference>
<organism evidence="3 4">
    <name type="scientific">Syphacia muris</name>
    <dbReference type="NCBI Taxonomy" id="451379"/>
    <lineage>
        <taxon>Eukaryota</taxon>
        <taxon>Metazoa</taxon>
        <taxon>Ecdysozoa</taxon>
        <taxon>Nematoda</taxon>
        <taxon>Chromadorea</taxon>
        <taxon>Rhabditida</taxon>
        <taxon>Spirurina</taxon>
        <taxon>Oxyuridomorpha</taxon>
        <taxon>Oxyuroidea</taxon>
        <taxon>Oxyuridae</taxon>
        <taxon>Syphacia</taxon>
    </lineage>
</organism>
<protein>
    <submittedName>
        <fullName evidence="4">PLD phosphodiesterase domain-containing protein</fullName>
    </submittedName>
</protein>
<dbReference type="Pfam" id="PF13918">
    <property type="entry name" value="PLDc_3"/>
    <property type="match status" value="1"/>
</dbReference>
<accession>A0A0N5AVJ0</accession>
<dbReference type="PANTHER" id="PTHR10185">
    <property type="entry name" value="PHOSPHOLIPASE D - RELATED"/>
    <property type="match status" value="1"/>
</dbReference>
<keyword evidence="3" id="KW-1185">Reference proteome</keyword>
<dbReference type="STRING" id="451379.A0A0N5AVJ0"/>
<dbReference type="Pfam" id="PF00614">
    <property type="entry name" value="PLDc"/>
    <property type="match status" value="1"/>
</dbReference>
<dbReference type="CDD" id="cd09107">
    <property type="entry name" value="PLDc_vPLD3_4_5_like_2"/>
    <property type="match status" value="1"/>
</dbReference>
<evidence type="ECO:0000256" key="1">
    <source>
        <dbReference type="ARBA" id="ARBA00008664"/>
    </source>
</evidence>
<sequence>MSHYLKSSLLNNDEQDGLTKDGRPDLTNFEMDLIDTRVHSYSSMRESDSEQCCEHSIIKPACVPITILSLVVLTIVFYPLLNEELLGNTVQRFERTGECFDMCRLQIVESIPTNVSFGNFTESPTIYNAWKTLLDEAKSSIDFAVFYWNLRDESNYSTSAQGRDIFNKILAAGKRGVKLRIAQNSPSYISQQDDAKEFAEKAGASVRSLNFDRLLGGGVLHTKFWIVDEKHIYIGSANMDWKSLTEVKELGYVISNCSCLASEFSKIFTVYWRLGMDSAKVPAKWPLNLRTYFNYSRPLTVSINSKPAKTFVSSSPQRFNTKDREHDLSAITKILKDARKFAHIAVMDYLPTTVYLKDRNRQDDLINIISDAYISISFFRLLISHWNHSRTEIVPFLKSLIAVNEAFSHKRNFSGRVEAKLFTIDSSGAQLNISYARVNHNKYMVTERVAYVGTSNWVGDYFINTAGVGLSFISSEVVQTLNSIFLRDWESEYAKEV</sequence>
<reference evidence="4" key="1">
    <citation type="submission" date="2017-02" db="UniProtKB">
        <authorList>
            <consortium name="WormBaseParasite"/>
        </authorList>
    </citation>
    <scope>IDENTIFICATION</scope>
</reference>
<dbReference type="AlphaFoldDB" id="A0A0N5AVJ0"/>
<dbReference type="SUPFAM" id="SSF56024">
    <property type="entry name" value="Phospholipase D/nuclease"/>
    <property type="match status" value="2"/>
</dbReference>
<proteinExistence type="inferred from homology"/>
<comment type="similarity">
    <text evidence="1">Belongs to the phospholipase D family.</text>
</comment>
<dbReference type="Proteomes" id="UP000046393">
    <property type="component" value="Unplaced"/>
</dbReference>
<dbReference type="GO" id="GO:0003824">
    <property type="term" value="F:catalytic activity"/>
    <property type="evidence" value="ECO:0007669"/>
    <property type="project" value="InterPro"/>
</dbReference>
<dbReference type="WBParaSite" id="SMUV_0000891101-mRNA-1">
    <property type="protein sequence ID" value="SMUV_0000891101-mRNA-1"/>
    <property type="gene ID" value="SMUV_0000891101"/>
</dbReference>
<dbReference type="InterPro" id="IPR032803">
    <property type="entry name" value="PLDc_3"/>
</dbReference>